<dbReference type="SUPFAM" id="SSF47954">
    <property type="entry name" value="Cyclin-like"/>
    <property type="match status" value="1"/>
</dbReference>
<organism evidence="1 2">
    <name type="scientific">Candidatus Marsarchaeota G2 archaeon OSP_D</name>
    <dbReference type="NCBI Taxonomy" id="1978157"/>
    <lineage>
        <taxon>Archaea</taxon>
        <taxon>Candidatus Marsarchaeota</taxon>
        <taxon>Candidatus Marsarchaeota group 2</taxon>
    </lineage>
</organism>
<evidence type="ECO:0008006" key="3">
    <source>
        <dbReference type="Google" id="ProtNLM"/>
    </source>
</evidence>
<protein>
    <recommendedName>
        <fullName evidence="3">TFIIB-type domain-containing protein</fullName>
    </recommendedName>
</protein>
<proteinExistence type="predicted"/>
<sequence length="354" mass="39340">MECSNCHSNHIAWISEGPVCEECGMMLNEPVLVAPRVKRSKDGRLVSNFGPGIRGRTPTTLPIRPWYDLSNLKERNRAETERAVEKIVRGHCLPQEVAEEAMLLYDLLVDKGLWPGRNADVYRVALVRVAMRRKNYGIPSKDFFAHFSPNATEQLKEEYVIKGNQAFRDLVERLARAGVKVPPGNMDVRNFITFAVAQLVNTPSAGLKETDALLIESKAFEINENLNGRMEDANPKTRAAAVVYTSALLLGYISVTPTDVGKKLNVAGQTVNELANTIFAELGVFPVTKLPPRCFMCGADAKKNREKSVHRRTIKNHLPLRGALFTAVSYSSAEAIEFYGFPQTPIFSEPHASL</sequence>
<evidence type="ECO:0000313" key="2">
    <source>
        <dbReference type="Proteomes" id="UP000240322"/>
    </source>
</evidence>
<dbReference type="Proteomes" id="UP000240322">
    <property type="component" value="Unassembled WGS sequence"/>
</dbReference>
<dbReference type="Gene3D" id="1.10.472.170">
    <property type="match status" value="1"/>
</dbReference>
<accession>A0A2R6ARJ0</accession>
<dbReference type="AlphaFoldDB" id="A0A2R6ARJ0"/>
<comment type="caution">
    <text evidence="1">The sequence shown here is derived from an EMBL/GenBank/DDBJ whole genome shotgun (WGS) entry which is preliminary data.</text>
</comment>
<dbReference type="CDD" id="cd00043">
    <property type="entry name" value="CYCLIN_SF"/>
    <property type="match status" value="1"/>
</dbReference>
<dbReference type="EMBL" id="NEXE01000107">
    <property type="protein sequence ID" value="PSN88968.1"/>
    <property type="molecule type" value="Genomic_DNA"/>
</dbReference>
<dbReference type="InterPro" id="IPR036915">
    <property type="entry name" value="Cyclin-like_sf"/>
</dbReference>
<name>A0A2R6ARJ0_9ARCH</name>
<reference evidence="1 2" key="1">
    <citation type="submission" date="2017-04" db="EMBL/GenBank/DDBJ databases">
        <title>Novel microbial lineages endemic to geothermal iron-oxide mats fill important gaps in the evolutionary history of Archaea.</title>
        <authorList>
            <person name="Jay Z.J."/>
            <person name="Beam J.P."/>
            <person name="Dlakic M."/>
            <person name="Rusch D.B."/>
            <person name="Kozubal M.A."/>
            <person name="Inskeep W.P."/>
        </authorList>
    </citation>
    <scope>NUCLEOTIDE SEQUENCE [LARGE SCALE GENOMIC DNA]</scope>
    <source>
        <strain evidence="1">OSP_D</strain>
    </source>
</reference>
<gene>
    <name evidence="1" type="ORF">B9Q03_08885</name>
</gene>
<evidence type="ECO:0000313" key="1">
    <source>
        <dbReference type="EMBL" id="PSN88968.1"/>
    </source>
</evidence>